<dbReference type="HOGENOM" id="CLU_3367479_0_0_9"/>
<accession>Q4L723</accession>
<dbReference type="EMBL" id="AP006716">
    <property type="protein sequence ID" value="BAE04552.1"/>
    <property type="molecule type" value="Genomic_DNA"/>
</dbReference>
<proteinExistence type="predicted"/>
<dbReference type="Proteomes" id="UP000000543">
    <property type="component" value="Chromosome"/>
</dbReference>
<gene>
    <name evidence="1" type="ordered locus">SH1243</name>
</gene>
<evidence type="ECO:0000313" key="2">
    <source>
        <dbReference type="Proteomes" id="UP000000543"/>
    </source>
</evidence>
<name>Q4L723_STAHJ</name>
<evidence type="ECO:0000313" key="1">
    <source>
        <dbReference type="EMBL" id="BAE04552.1"/>
    </source>
</evidence>
<dbReference type="KEGG" id="sha:SH1243"/>
<protein>
    <submittedName>
        <fullName evidence="1">Uncharacterized protein</fullName>
    </submittedName>
</protein>
<reference evidence="1 2" key="1">
    <citation type="journal article" date="2005" name="J. Bacteriol.">
        <title>Whole-genome sequencing of Staphylococcus haemolyticus uncovers the extreme plasticity of its genome and the evolution of human-colonizing staphylococcal species.</title>
        <authorList>
            <person name="Takeuchi F."/>
            <person name="Watanabe S."/>
            <person name="Baba T."/>
            <person name="Yuzawa H."/>
            <person name="Ito T."/>
            <person name="Morimoto Y."/>
            <person name="Kuroda M."/>
            <person name="Cui L."/>
            <person name="Takahashi M."/>
            <person name="Ankai A."/>
            <person name="Baba S."/>
            <person name="Fukui S."/>
            <person name="Lee J.C."/>
            <person name="Hiramatsu K."/>
        </authorList>
    </citation>
    <scope>NUCLEOTIDE SEQUENCE [LARGE SCALE GENOMIC DNA]</scope>
    <source>
        <strain evidence="1 2">JCSC1435</strain>
    </source>
</reference>
<organism evidence="1 2">
    <name type="scientific">Staphylococcus haemolyticus (strain JCSC1435)</name>
    <dbReference type="NCBI Taxonomy" id="279808"/>
    <lineage>
        <taxon>Bacteria</taxon>
        <taxon>Bacillati</taxon>
        <taxon>Bacillota</taxon>
        <taxon>Bacilli</taxon>
        <taxon>Bacillales</taxon>
        <taxon>Staphylococcaceae</taxon>
        <taxon>Staphylococcus</taxon>
    </lineage>
</organism>
<sequence>MEGKDAEMNDTLNYHLLGQLSNRNCTVTICDVLPT</sequence>
<dbReference type="AlphaFoldDB" id="Q4L723"/>